<dbReference type="Proteomes" id="UP001151760">
    <property type="component" value="Unassembled WGS sequence"/>
</dbReference>
<sequence>MNEDYYHEQNSCYDSNSFGFDQVQPSQYTVNHPIFNSQNELLNSRNELLNSSNKLMEQMTTLCDLVGQAIQKKEEEKRIAEEQAAKDRYWKIPICYDDDEDDTSIITPVLPIEEPVNSLSMGDKHLDTIPETESDEFIKSSVEDLVPIPRCVEGIPDKKVVMCLFCKGDSTHLNVPMKHYEIVVFFRR</sequence>
<reference evidence="1" key="1">
    <citation type="journal article" date="2022" name="Int. J. Mol. Sci.">
        <title>Draft Genome of Tanacetum Coccineum: Genomic Comparison of Closely Related Tanacetum-Family Plants.</title>
        <authorList>
            <person name="Yamashiro T."/>
            <person name="Shiraishi A."/>
            <person name="Nakayama K."/>
            <person name="Satake H."/>
        </authorList>
    </citation>
    <scope>NUCLEOTIDE SEQUENCE</scope>
</reference>
<protein>
    <submittedName>
        <fullName evidence="1">Uncharacterized protein</fullName>
    </submittedName>
</protein>
<evidence type="ECO:0000313" key="2">
    <source>
        <dbReference type="Proteomes" id="UP001151760"/>
    </source>
</evidence>
<organism evidence="1 2">
    <name type="scientific">Tanacetum coccineum</name>
    <dbReference type="NCBI Taxonomy" id="301880"/>
    <lineage>
        <taxon>Eukaryota</taxon>
        <taxon>Viridiplantae</taxon>
        <taxon>Streptophyta</taxon>
        <taxon>Embryophyta</taxon>
        <taxon>Tracheophyta</taxon>
        <taxon>Spermatophyta</taxon>
        <taxon>Magnoliopsida</taxon>
        <taxon>eudicotyledons</taxon>
        <taxon>Gunneridae</taxon>
        <taxon>Pentapetalae</taxon>
        <taxon>asterids</taxon>
        <taxon>campanulids</taxon>
        <taxon>Asterales</taxon>
        <taxon>Asteraceae</taxon>
        <taxon>Asteroideae</taxon>
        <taxon>Anthemideae</taxon>
        <taxon>Anthemidinae</taxon>
        <taxon>Tanacetum</taxon>
    </lineage>
</organism>
<evidence type="ECO:0000313" key="1">
    <source>
        <dbReference type="EMBL" id="GJT05867.1"/>
    </source>
</evidence>
<gene>
    <name evidence="1" type="ORF">Tco_0840329</name>
</gene>
<dbReference type="EMBL" id="BQNB010012621">
    <property type="protein sequence ID" value="GJT05867.1"/>
    <property type="molecule type" value="Genomic_DNA"/>
</dbReference>
<reference evidence="1" key="2">
    <citation type="submission" date="2022-01" db="EMBL/GenBank/DDBJ databases">
        <authorList>
            <person name="Yamashiro T."/>
            <person name="Shiraishi A."/>
            <person name="Satake H."/>
            <person name="Nakayama K."/>
        </authorList>
    </citation>
    <scope>NUCLEOTIDE SEQUENCE</scope>
</reference>
<name>A0ABQ5AVR7_9ASTR</name>
<proteinExistence type="predicted"/>
<accession>A0ABQ5AVR7</accession>
<keyword evidence="2" id="KW-1185">Reference proteome</keyword>
<comment type="caution">
    <text evidence="1">The sequence shown here is derived from an EMBL/GenBank/DDBJ whole genome shotgun (WGS) entry which is preliminary data.</text>
</comment>